<dbReference type="EC" id="6.3.2.6" evidence="8"/>
<keyword evidence="6 8" id="KW-0067">ATP-binding</keyword>
<dbReference type="GO" id="GO:0004639">
    <property type="term" value="F:phosphoribosylaminoimidazolesuccinocarboxamide synthase activity"/>
    <property type="evidence" value="ECO:0007669"/>
    <property type="project" value="UniProtKB-UniRule"/>
</dbReference>
<dbReference type="GO" id="GO:0005737">
    <property type="term" value="C:cytoplasm"/>
    <property type="evidence" value="ECO:0007669"/>
    <property type="project" value="TreeGrafter"/>
</dbReference>
<comment type="caution">
    <text evidence="10">The sequence shown here is derived from an EMBL/GenBank/DDBJ whole genome shotgun (WGS) entry which is preliminary data.</text>
</comment>
<comment type="catalytic activity">
    <reaction evidence="7 8">
        <text>5-amino-1-(5-phospho-D-ribosyl)imidazole-4-carboxylate + L-aspartate + ATP = (2S)-2-[5-amino-1-(5-phospho-beta-D-ribosyl)imidazole-4-carboxamido]succinate + ADP + phosphate + 2 H(+)</text>
        <dbReference type="Rhea" id="RHEA:22628"/>
        <dbReference type="ChEBI" id="CHEBI:15378"/>
        <dbReference type="ChEBI" id="CHEBI:29991"/>
        <dbReference type="ChEBI" id="CHEBI:30616"/>
        <dbReference type="ChEBI" id="CHEBI:43474"/>
        <dbReference type="ChEBI" id="CHEBI:58443"/>
        <dbReference type="ChEBI" id="CHEBI:77657"/>
        <dbReference type="ChEBI" id="CHEBI:456216"/>
        <dbReference type="EC" id="6.3.2.6"/>
    </reaction>
</comment>
<dbReference type="Gene3D" id="3.30.200.20">
    <property type="entry name" value="Phosphorylase Kinase, domain 1"/>
    <property type="match status" value="1"/>
</dbReference>
<evidence type="ECO:0000256" key="6">
    <source>
        <dbReference type="ARBA" id="ARBA00022840"/>
    </source>
</evidence>
<feature type="domain" description="SAICAR synthetase/ADE2 N-terminal" evidence="9">
    <location>
        <begin position="27"/>
        <end position="262"/>
    </location>
</feature>
<dbReference type="InterPro" id="IPR018236">
    <property type="entry name" value="SAICAR_synthetase_CS"/>
</dbReference>
<dbReference type="GO" id="GO:0006189">
    <property type="term" value="P:'de novo' IMP biosynthetic process"/>
    <property type="evidence" value="ECO:0007669"/>
    <property type="project" value="UniProtKB-UniRule"/>
</dbReference>
<name>A0A7V2B0U5_RHOMR</name>
<dbReference type="PROSITE" id="PS01058">
    <property type="entry name" value="SAICAR_SYNTHETASE_2"/>
    <property type="match status" value="1"/>
</dbReference>
<evidence type="ECO:0000256" key="3">
    <source>
        <dbReference type="ARBA" id="ARBA00022598"/>
    </source>
</evidence>
<reference evidence="10" key="1">
    <citation type="journal article" date="2020" name="mSystems">
        <title>Genome- and Community-Level Interaction Insights into Carbon Utilization and Element Cycling Functions of Hydrothermarchaeota in Hydrothermal Sediment.</title>
        <authorList>
            <person name="Zhou Z."/>
            <person name="Liu Y."/>
            <person name="Xu W."/>
            <person name="Pan J."/>
            <person name="Luo Z.H."/>
            <person name="Li M."/>
        </authorList>
    </citation>
    <scope>NUCLEOTIDE SEQUENCE [LARGE SCALE GENOMIC DNA]</scope>
    <source>
        <strain evidence="10">SpSt-143</strain>
    </source>
</reference>
<dbReference type="CDD" id="cd01414">
    <property type="entry name" value="SAICAR_synt_Sc"/>
    <property type="match status" value="1"/>
</dbReference>
<dbReference type="PANTHER" id="PTHR43700:SF1">
    <property type="entry name" value="PHOSPHORIBOSYLAMINOIMIDAZOLE-SUCCINOCARBOXAMIDE SYNTHASE"/>
    <property type="match status" value="1"/>
</dbReference>
<evidence type="ECO:0000256" key="5">
    <source>
        <dbReference type="ARBA" id="ARBA00022755"/>
    </source>
</evidence>
<sequence>MIDNALLKAQLGRTLRQTHLKALGPPYRGKVRDVYTIDGLLVLITTDRISAFDHVLRQTIPFKGQVLNQLAAYFFRHTADVVPNHVVAVPDPNVTVARRCRPIPVEFVVRGYLAGHAWRLYQSGLRQLCGKRLPEGLVQNERLPQPILTPTTKASEGHDEDISREEILARGWLDAETFDQLEQLALKLFQRGTEMAARRGLILVDTKYEFGVDEEGTLRLIDEVHTPDSSRYFYAEEYEERLRKGLPQRQLSKEFVREWLMAQGFMGKPGQVLPDLPDEVRLEIAQRYILLYEELTGETFVPDLHPDPEARIEENLKQLEGLQLSW</sequence>
<dbReference type="FunFam" id="3.30.200.20:FF:000199">
    <property type="entry name" value="Phosphoribosylaminoimidazole-succinocarboxamide synthase"/>
    <property type="match status" value="1"/>
</dbReference>
<dbReference type="SUPFAM" id="SSF56104">
    <property type="entry name" value="SAICAR synthase-like"/>
    <property type="match status" value="1"/>
</dbReference>
<dbReference type="HAMAP" id="MF_00137">
    <property type="entry name" value="SAICAR_synth"/>
    <property type="match status" value="1"/>
</dbReference>
<dbReference type="FunFam" id="3.30.470.20:FF:000015">
    <property type="entry name" value="Phosphoribosylaminoimidazole-succinocarboxamide synthase"/>
    <property type="match status" value="1"/>
</dbReference>
<evidence type="ECO:0000256" key="4">
    <source>
        <dbReference type="ARBA" id="ARBA00022741"/>
    </source>
</evidence>
<keyword evidence="5 8" id="KW-0658">Purine biosynthesis</keyword>
<dbReference type="NCBIfam" id="NF010568">
    <property type="entry name" value="PRK13961.1"/>
    <property type="match status" value="1"/>
</dbReference>
<dbReference type="InterPro" id="IPR028923">
    <property type="entry name" value="SAICAR_synt/ADE2_N"/>
</dbReference>
<dbReference type="NCBIfam" id="TIGR00081">
    <property type="entry name" value="purC"/>
    <property type="match status" value="1"/>
</dbReference>
<dbReference type="AlphaFoldDB" id="A0A7V2B0U5"/>
<evidence type="ECO:0000256" key="7">
    <source>
        <dbReference type="ARBA" id="ARBA00048475"/>
    </source>
</evidence>
<comment type="pathway">
    <text evidence="1 8">Purine metabolism; IMP biosynthesis via de novo pathway; 5-amino-1-(5-phospho-D-ribosyl)imidazole-4-carboxamide from 5-amino-1-(5-phospho-D-ribosyl)imidazole-4-carboxylate: step 1/2.</text>
</comment>
<dbReference type="PANTHER" id="PTHR43700">
    <property type="entry name" value="PHOSPHORIBOSYLAMINOIMIDAZOLE-SUCCINOCARBOXAMIDE SYNTHASE"/>
    <property type="match status" value="1"/>
</dbReference>
<accession>A0A7V2B0U5</accession>
<dbReference type="UniPathway" id="UPA00074">
    <property type="reaction ID" value="UER00131"/>
</dbReference>
<dbReference type="EMBL" id="DSGB01000005">
    <property type="protein sequence ID" value="HER96175.1"/>
    <property type="molecule type" value="Genomic_DNA"/>
</dbReference>
<keyword evidence="4 8" id="KW-0547">Nucleotide-binding</keyword>
<evidence type="ECO:0000256" key="8">
    <source>
        <dbReference type="HAMAP-Rule" id="MF_00137"/>
    </source>
</evidence>
<gene>
    <name evidence="8" type="primary">purC</name>
    <name evidence="10" type="ORF">ENO59_06620</name>
</gene>
<protein>
    <recommendedName>
        <fullName evidence="8">Phosphoribosylaminoimidazole-succinocarboxamide synthase</fullName>
        <ecNumber evidence="8">6.3.2.6</ecNumber>
    </recommendedName>
    <alternativeName>
        <fullName evidence="8">SAICAR synthetase</fullName>
    </alternativeName>
</protein>
<keyword evidence="3 8" id="KW-0436">Ligase</keyword>
<dbReference type="GO" id="GO:0005524">
    <property type="term" value="F:ATP binding"/>
    <property type="evidence" value="ECO:0007669"/>
    <property type="project" value="UniProtKB-KW"/>
</dbReference>
<dbReference type="InterPro" id="IPR001636">
    <property type="entry name" value="SAICAR_synth"/>
</dbReference>
<evidence type="ECO:0000256" key="2">
    <source>
        <dbReference type="ARBA" id="ARBA00010190"/>
    </source>
</evidence>
<evidence type="ECO:0000259" key="9">
    <source>
        <dbReference type="Pfam" id="PF01259"/>
    </source>
</evidence>
<evidence type="ECO:0000313" key="10">
    <source>
        <dbReference type="EMBL" id="HER96175.1"/>
    </source>
</evidence>
<dbReference type="NCBIfam" id="NF009251">
    <property type="entry name" value="PRK12607.1"/>
    <property type="match status" value="1"/>
</dbReference>
<proteinExistence type="inferred from homology"/>
<comment type="similarity">
    <text evidence="2 8">Belongs to the SAICAR synthetase family.</text>
</comment>
<organism evidence="10">
    <name type="scientific">Rhodothermus marinus</name>
    <name type="common">Rhodothermus obamensis</name>
    <dbReference type="NCBI Taxonomy" id="29549"/>
    <lineage>
        <taxon>Bacteria</taxon>
        <taxon>Pseudomonadati</taxon>
        <taxon>Rhodothermota</taxon>
        <taxon>Rhodothermia</taxon>
        <taxon>Rhodothermales</taxon>
        <taxon>Rhodothermaceae</taxon>
        <taxon>Rhodothermus</taxon>
    </lineage>
</organism>
<evidence type="ECO:0000256" key="1">
    <source>
        <dbReference type="ARBA" id="ARBA00004672"/>
    </source>
</evidence>
<dbReference type="Pfam" id="PF01259">
    <property type="entry name" value="SAICAR_synt"/>
    <property type="match status" value="1"/>
</dbReference>
<dbReference type="Gene3D" id="3.30.470.20">
    <property type="entry name" value="ATP-grasp fold, B domain"/>
    <property type="match status" value="1"/>
</dbReference>